<gene>
    <name evidence="2" type="ORF">ETD85_01020</name>
</gene>
<proteinExistence type="predicted"/>
<keyword evidence="3" id="KW-1185">Reference proteome</keyword>
<evidence type="ECO:0000313" key="2">
    <source>
        <dbReference type="EMBL" id="TMR39625.1"/>
    </source>
</evidence>
<name>A0A5S4H2Y9_9ACTN</name>
<dbReference type="Proteomes" id="UP000306628">
    <property type="component" value="Unassembled WGS sequence"/>
</dbReference>
<accession>A0A5S4H2Y9</accession>
<keyword evidence="1" id="KW-1133">Transmembrane helix</keyword>
<protein>
    <submittedName>
        <fullName evidence="2">Uncharacterized protein</fullName>
    </submittedName>
</protein>
<reference evidence="2 3" key="1">
    <citation type="submission" date="2019-05" db="EMBL/GenBank/DDBJ databases">
        <title>Draft genome sequence of Nonomuraea zeae DSM 100528.</title>
        <authorList>
            <person name="Saricaoglu S."/>
            <person name="Isik K."/>
        </authorList>
    </citation>
    <scope>NUCLEOTIDE SEQUENCE [LARGE SCALE GENOMIC DNA]</scope>
    <source>
        <strain evidence="2 3">DSM 100528</strain>
    </source>
</reference>
<dbReference type="RefSeq" id="WP_138687651.1">
    <property type="nucleotide sequence ID" value="NZ_JBHSAZ010000112.1"/>
</dbReference>
<evidence type="ECO:0000256" key="1">
    <source>
        <dbReference type="SAM" id="Phobius"/>
    </source>
</evidence>
<keyword evidence="1" id="KW-0472">Membrane</keyword>
<organism evidence="2 3">
    <name type="scientific">Nonomuraea zeae</name>
    <dbReference type="NCBI Taxonomy" id="1642303"/>
    <lineage>
        <taxon>Bacteria</taxon>
        <taxon>Bacillati</taxon>
        <taxon>Actinomycetota</taxon>
        <taxon>Actinomycetes</taxon>
        <taxon>Streptosporangiales</taxon>
        <taxon>Streptosporangiaceae</taxon>
        <taxon>Nonomuraea</taxon>
    </lineage>
</organism>
<keyword evidence="1" id="KW-0812">Transmembrane</keyword>
<sequence>MAAETPLSAAVVACSVLAAAGIACYVIRPAVLRHREQRIRALADHVQRARSEAVSLTVDLLQARNPDLWDEFVAAHTEPRGGAA</sequence>
<evidence type="ECO:0000313" key="3">
    <source>
        <dbReference type="Proteomes" id="UP000306628"/>
    </source>
</evidence>
<dbReference type="EMBL" id="VCKX01000002">
    <property type="protein sequence ID" value="TMR39625.1"/>
    <property type="molecule type" value="Genomic_DNA"/>
</dbReference>
<dbReference type="AlphaFoldDB" id="A0A5S4H2Y9"/>
<feature type="transmembrane region" description="Helical" evidence="1">
    <location>
        <begin position="6"/>
        <end position="27"/>
    </location>
</feature>
<comment type="caution">
    <text evidence="2">The sequence shown here is derived from an EMBL/GenBank/DDBJ whole genome shotgun (WGS) entry which is preliminary data.</text>
</comment>